<feature type="compositionally biased region" description="Basic and acidic residues" evidence="4">
    <location>
        <begin position="288"/>
        <end position="301"/>
    </location>
</feature>
<dbReference type="InterPro" id="IPR011990">
    <property type="entry name" value="TPR-like_helical_dom_sf"/>
</dbReference>
<keyword evidence="2" id="KW-0677">Repeat</keyword>
<feature type="compositionally biased region" description="Basic and acidic residues" evidence="4">
    <location>
        <begin position="552"/>
        <end position="562"/>
    </location>
</feature>
<keyword evidence="3" id="KW-0539">Nucleus</keyword>
<dbReference type="EMBL" id="CDMY01000224">
    <property type="protein sequence ID" value="CEL94651.1"/>
    <property type="molecule type" value="Genomic_DNA"/>
</dbReference>
<feature type="region of interest" description="Disordered" evidence="4">
    <location>
        <begin position="963"/>
        <end position="1007"/>
    </location>
</feature>
<evidence type="ECO:0000313" key="7">
    <source>
        <dbReference type="Proteomes" id="UP000041254"/>
    </source>
</evidence>
<gene>
    <name evidence="6" type="ORF">Vbra_7324</name>
</gene>
<dbReference type="SUPFAM" id="SSF48452">
    <property type="entry name" value="TPR-like"/>
    <property type="match status" value="3"/>
</dbReference>
<dbReference type="Proteomes" id="UP000041254">
    <property type="component" value="Unassembled WGS sequence"/>
</dbReference>
<keyword evidence="7" id="KW-1185">Reference proteome</keyword>
<accession>A0A0G4EFA3</accession>
<proteinExistence type="predicted"/>
<dbReference type="SMART" id="SM00386">
    <property type="entry name" value="HAT"/>
    <property type="match status" value="5"/>
</dbReference>
<feature type="domain" description="Suppressor of forked" evidence="5">
    <location>
        <begin position="330"/>
        <end position="750"/>
    </location>
</feature>
<feature type="compositionally biased region" description="Low complexity" evidence="4">
    <location>
        <begin position="804"/>
        <end position="816"/>
    </location>
</feature>
<feature type="compositionally biased region" description="Basic and acidic residues" evidence="4">
    <location>
        <begin position="990"/>
        <end position="1007"/>
    </location>
</feature>
<feature type="compositionally biased region" description="Low complexity" evidence="4">
    <location>
        <begin position="20"/>
        <end position="39"/>
    </location>
</feature>
<reference evidence="6 7" key="1">
    <citation type="submission" date="2014-11" db="EMBL/GenBank/DDBJ databases">
        <authorList>
            <person name="Zhu J."/>
            <person name="Qi W."/>
            <person name="Song R."/>
        </authorList>
    </citation>
    <scope>NUCLEOTIDE SEQUENCE [LARGE SCALE GENOMIC DNA]</scope>
</reference>
<dbReference type="Pfam" id="PF05843">
    <property type="entry name" value="Suf"/>
    <property type="match status" value="1"/>
</dbReference>
<dbReference type="PANTHER" id="PTHR19980:SF0">
    <property type="entry name" value="CLEAVAGE STIMULATION FACTOR SUBUNIT 3"/>
    <property type="match status" value="1"/>
</dbReference>
<feature type="compositionally biased region" description="Acidic residues" evidence="4">
    <location>
        <begin position="965"/>
        <end position="979"/>
    </location>
</feature>
<dbReference type="Gene3D" id="1.25.40.10">
    <property type="entry name" value="Tetratricopeptide repeat domain"/>
    <property type="match status" value="1"/>
</dbReference>
<dbReference type="InterPro" id="IPR008847">
    <property type="entry name" value="Suf"/>
</dbReference>
<evidence type="ECO:0000256" key="4">
    <source>
        <dbReference type="SAM" id="MobiDB-lite"/>
    </source>
</evidence>
<dbReference type="AlphaFoldDB" id="A0A0G4EFA3"/>
<comment type="subcellular location">
    <subcellularLocation>
        <location evidence="1">Nucleus</location>
    </subcellularLocation>
</comment>
<dbReference type="PANTHER" id="PTHR19980">
    <property type="entry name" value="RNA CLEAVAGE STIMULATION FACTOR"/>
    <property type="match status" value="1"/>
</dbReference>
<evidence type="ECO:0000259" key="5">
    <source>
        <dbReference type="Pfam" id="PF05843"/>
    </source>
</evidence>
<dbReference type="InterPro" id="IPR003107">
    <property type="entry name" value="HAT"/>
</dbReference>
<dbReference type="Gene3D" id="1.25.40.1040">
    <property type="match status" value="1"/>
</dbReference>
<dbReference type="InterPro" id="IPR045243">
    <property type="entry name" value="Rna14-like"/>
</dbReference>
<dbReference type="GO" id="GO:0031124">
    <property type="term" value="P:mRNA 3'-end processing"/>
    <property type="evidence" value="ECO:0007669"/>
    <property type="project" value="InterPro"/>
</dbReference>
<dbReference type="GO" id="GO:0003729">
    <property type="term" value="F:mRNA binding"/>
    <property type="evidence" value="ECO:0007669"/>
    <property type="project" value="TreeGrafter"/>
</dbReference>
<feature type="region of interest" description="Disordered" evidence="4">
    <location>
        <begin position="1"/>
        <end position="51"/>
    </location>
</feature>
<evidence type="ECO:0000313" key="6">
    <source>
        <dbReference type="EMBL" id="CEL94651.1"/>
    </source>
</evidence>
<dbReference type="GO" id="GO:0005634">
    <property type="term" value="C:nucleus"/>
    <property type="evidence" value="ECO:0007669"/>
    <property type="project" value="UniProtKB-SubCell"/>
</dbReference>
<evidence type="ECO:0000256" key="2">
    <source>
        <dbReference type="ARBA" id="ARBA00022737"/>
    </source>
</evidence>
<dbReference type="InParanoid" id="A0A0G4EFA3"/>
<feature type="region of interest" description="Disordered" evidence="4">
    <location>
        <begin position="768"/>
        <end position="817"/>
    </location>
</feature>
<feature type="compositionally biased region" description="Basic and acidic residues" evidence="4">
    <location>
        <begin position="115"/>
        <end position="139"/>
    </location>
</feature>
<feature type="region of interest" description="Disordered" evidence="4">
    <location>
        <begin position="110"/>
        <end position="139"/>
    </location>
</feature>
<protein>
    <recommendedName>
        <fullName evidence="5">Suppressor of forked domain-containing protein</fullName>
    </recommendedName>
</protein>
<dbReference type="VEuPathDB" id="CryptoDB:Vbra_7324"/>
<sequence>MDGEDAGPSRAQGDKRKAAAEAPSAAAAPQQQQRHPPASAKKKSSAVSRAEGAIDRNPYDWKAWDTLVEEVPSHDLFERVLEVFPNAVRYWLRYARWLSGQVPVPAAAGEAAAPEAKRARVDEQTDNGDKEAHAEATDGPRREAIGRVLDVYSRAVAVCPSAELWRAYIDFVCTCPADTFPTTATEPPNDHHHQTQPQHPQQPATAGPSHYGYSFLFGLLNTAVDEVGATPQSFDLYAALLSLLVRIYNSALLQSGTTEGLLLDPFGPLSVGKFGRPLRSREDIADRLSRAARESESKGGGEDPTGGLPEGLPANEVERDELGMLKAEASVNDIRRRTQMWLSTPCGALDKVWGAYCQFEKNLNKQLASRLIAECEPVYQAAGAITREVQGLYSKVDMLRPSVPITADNAANQKSLRESWEAIIAFEKDNPMQLAEASLVQRVMTTLQSAVMCGCAYHPDIWLTFLHFLNKHQMRDKAIECLRRGIELFLPHDELLRLVLADSLEEQGDLEGALQAYEGLMQSVLVLHDEDPSAAAIARSLAPAMAPATGRRPMDKGEEGPGGKEPPPASPLALISYLNFIRRNYGVEEWRRAFSEATELPLSLFSWEAVIAQALREWRMAGGETTTRRKEAVMDTLRVGRQRFRLNGQFMLAWADLLVDMGDIDAAREVLSESVEAIAKEKGECCEMLWQRWLRLEQTYATRESLKATQKAHTQQQQYVASLAAVPDAQPAVATAAETVPELLHRYRFLQLEPRTLTTDAFLTETKGPATHIHKPDVGEADQLAGPEPRSRRRERGPEDRSAAAHGAGQVAVAGGRMARPDTTRMLSYKPFLSPQGAMQQGEGEADFSSFLPAVIPRALQDLQFLLPSLAPDGLEMQRLRARGFSMELVDYLLTTLQLLPIPHVKLDQFGPLPTGAGGAGGAVPREGDKAAVAKERRGSGVTKGEKVGVGYDAEMALNGTTDVKDEEADEASDEDEMTAEGPTFFRARGPADKGDARRTAEDKKASVDWAASLYRQRLARRIKREPMG</sequence>
<name>A0A0G4EFA3_VITBC</name>
<evidence type="ECO:0000256" key="3">
    <source>
        <dbReference type="ARBA" id="ARBA00023242"/>
    </source>
</evidence>
<feature type="region of interest" description="Disordered" evidence="4">
    <location>
        <begin position="546"/>
        <end position="569"/>
    </location>
</feature>
<dbReference type="OrthoDB" id="330829at2759"/>
<evidence type="ECO:0000256" key="1">
    <source>
        <dbReference type="ARBA" id="ARBA00004123"/>
    </source>
</evidence>
<organism evidence="6 7">
    <name type="scientific">Vitrella brassicaformis (strain CCMP3155)</name>
    <dbReference type="NCBI Taxonomy" id="1169540"/>
    <lineage>
        <taxon>Eukaryota</taxon>
        <taxon>Sar</taxon>
        <taxon>Alveolata</taxon>
        <taxon>Colpodellida</taxon>
        <taxon>Vitrellaceae</taxon>
        <taxon>Vitrella</taxon>
    </lineage>
</organism>
<feature type="region of interest" description="Disordered" evidence="4">
    <location>
        <begin position="288"/>
        <end position="314"/>
    </location>
</feature>
<feature type="region of interest" description="Disordered" evidence="4">
    <location>
        <begin position="184"/>
        <end position="207"/>
    </location>
</feature>
<dbReference type="STRING" id="1169540.A0A0G4EFA3"/>